<protein>
    <recommendedName>
        <fullName evidence="4">Stress response protein</fullName>
    </recommendedName>
</protein>
<organism evidence="2 3">
    <name type="scientific">Thioalkalivibrio halophilus</name>
    <dbReference type="NCBI Taxonomy" id="252474"/>
    <lineage>
        <taxon>Bacteria</taxon>
        <taxon>Pseudomonadati</taxon>
        <taxon>Pseudomonadota</taxon>
        <taxon>Gammaproteobacteria</taxon>
        <taxon>Chromatiales</taxon>
        <taxon>Ectothiorhodospiraceae</taxon>
        <taxon>Thioalkalivibrio</taxon>
    </lineage>
</organism>
<feature type="region of interest" description="Disordered" evidence="1">
    <location>
        <begin position="423"/>
        <end position="457"/>
    </location>
</feature>
<dbReference type="AlphaFoldDB" id="A0A1V2ZXD2"/>
<sequence length="457" mass="51674">MAELPEFIESGEAARLIPVTADSNKEQRAASIVLAAMRSIYELRQSMLGSLGVRVGNRARLGAWTEVTFKEEKSAKSSSKKNDRPDGLLVLDTGKKRWTALIEAKIGNAEVDEEQLQSYVQQARAHKIDAVITITNQFVAQPTHHPIKLPKNQTRNVELYHWSWMYILTQATLLLEADGISSPDQRFILAEVTRYLNHDSSGVSRFDSMNREWKDVVAKVKNGAKLNKNSEEVENTVSSWHQEQRDLSLVLSRKLGQAVKLRLSRIHRTDPQARLKSDCELLACEHVLRCELDIPHAAAELHVEANLEKRVIVTSMRLDAPKDKKKTSARVNWLRRQLDNVESEGFFVKAIRPGKAESTQAPLGLVLEDPEHLESENTEAVPTAFEVRYVTDQASRFSGNKVFIEELERAVPHFYEQVGQRLRAWVPPPPKMKSDPVNTASETEQEEEATPPDDRPN</sequence>
<gene>
    <name evidence="2" type="ORF">B1A74_08955</name>
</gene>
<dbReference type="RefSeq" id="WP_077244430.1">
    <property type="nucleotide sequence ID" value="NZ_MUZR01000035.1"/>
</dbReference>
<dbReference type="EMBL" id="MUZR01000035">
    <property type="protein sequence ID" value="OOC09749.1"/>
    <property type="molecule type" value="Genomic_DNA"/>
</dbReference>
<keyword evidence="3" id="KW-1185">Reference proteome</keyword>
<evidence type="ECO:0000313" key="3">
    <source>
        <dbReference type="Proteomes" id="UP000189177"/>
    </source>
</evidence>
<dbReference type="OrthoDB" id="56224at2"/>
<name>A0A1V2ZXD2_9GAMM</name>
<evidence type="ECO:0000256" key="1">
    <source>
        <dbReference type="SAM" id="MobiDB-lite"/>
    </source>
</evidence>
<accession>A0A1V2ZXD2</accession>
<dbReference type="Proteomes" id="UP000189177">
    <property type="component" value="Unassembled WGS sequence"/>
</dbReference>
<evidence type="ECO:0000313" key="2">
    <source>
        <dbReference type="EMBL" id="OOC09749.1"/>
    </source>
</evidence>
<comment type="caution">
    <text evidence="2">The sequence shown here is derived from an EMBL/GenBank/DDBJ whole genome shotgun (WGS) entry which is preliminary data.</text>
</comment>
<evidence type="ECO:0008006" key="4">
    <source>
        <dbReference type="Google" id="ProtNLM"/>
    </source>
</evidence>
<proteinExistence type="predicted"/>
<reference evidence="2 3" key="1">
    <citation type="submission" date="2017-02" db="EMBL/GenBank/DDBJ databases">
        <title>Genomic diversity within the haloalkaliphilic genus Thioalkalivibrio.</title>
        <authorList>
            <person name="Ahn A.-C."/>
            <person name="Meier-Kolthoff J."/>
            <person name="Overmars L."/>
            <person name="Richter M."/>
            <person name="Woyke T."/>
            <person name="Sorokin D.Y."/>
            <person name="Muyzer G."/>
        </authorList>
    </citation>
    <scope>NUCLEOTIDE SEQUENCE [LARGE SCALE GENOMIC DNA]</scope>
    <source>
        <strain evidence="2 3">HL17</strain>
    </source>
</reference>